<gene>
    <name evidence="2" type="ORF">SAMN04489866_104203</name>
</gene>
<keyword evidence="3" id="KW-1185">Reference proteome</keyword>
<dbReference type="Proteomes" id="UP000198995">
    <property type="component" value="Unassembled WGS sequence"/>
</dbReference>
<sequence length="233" mass="26438">MIDDEKIIQKKQRQAEKCLAKIEKLGTEIKKYMEDVSFFSAKEAIKIERVRPALYELNKDVTNLICDEEALFLTSKEAEEYTGEVAFSIKGFFEKDRFCIKTPSLPSIYSQGKRKVFSSLYADEVKLLLQSNKKKLSNFSQANISIISIRASDSCGIDNDNIDSKAIVDAIAYYLKAGDSPRACSFYLASIFDDTLEEGTYFIVTGDYKKAPGLSEIESWIKTLEKENMSKRT</sequence>
<reference evidence="2 3" key="1">
    <citation type="submission" date="2016-10" db="EMBL/GenBank/DDBJ databases">
        <authorList>
            <person name="de Groot N.N."/>
        </authorList>
    </citation>
    <scope>NUCLEOTIDE SEQUENCE [LARGE SCALE GENOMIC DNA]</scope>
    <source>
        <strain evidence="2 3">DSM 20475</strain>
    </source>
</reference>
<evidence type="ECO:0000256" key="1">
    <source>
        <dbReference type="SAM" id="Coils"/>
    </source>
</evidence>
<keyword evidence="1" id="KW-0175">Coiled coil</keyword>
<dbReference type="AlphaFoldDB" id="A0A1G6W1F6"/>
<organism evidence="2 3">
    <name type="scientific">Peptococcus niger</name>
    <dbReference type="NCBI Taxonomy" id="2741"/>
    <lineage>
        <taxon>Bacteria</taxon>
        <taxon>Bacillati</taxon>
        <taxon>Bacillota</taxon>
        <taxon>Clostridia</taxon>
        <taxon>Eubacteriales</taxon>
        <taxon>Peptococcaceae</taxon>
        <taxon>Peptococcus</taxon>
    </lineage>
</organism>
<name>A0A1G6W1F6_PEPNI</name>
<feature type="coiled-coil region" evidence="1">
    <location>
        <begin position="8"/>
        <end position="35"/>
    </location>
</feature>
<dbReference type="RefSeq" id="WP_144019664.1">
    <property type="nucleotide sequence ID" value="NZ_FNAF01000004.1"/>
</dbReference>
<accession>A0A1G6W1F6</accession>
<evidence type="ECO:0000313" key="2">
    <source>
        <dbReference type="EMBL" id="SDD59628.1"/>
    </source>
</evidence>
<proteinExistence type="predicted"/>
<dbReference type="EMBL" id="FNAF01000004">
    <property type="protein sequence ID" value="SDD59628.1"/>
    <property type="molecule type" value="Genomic_DNA"/>
</dbReference>
<protein>
    <submittedName>
        <fullName evidence="2">Uncharacterized protein</fullName>
    </submittedName>
</protein>
<dbReference type="STRING" id="2741.SAMN04489866_104203"/>
<evidence type="ECO:0000313" key="3">
    <source>
        <dbReference type="Proteomes" id="UP000198995"/>
    </source>
</evidence>